<reference evidence="1" key="1">
    <citation type="submission" date="2022-06" db="EMBL/GenBank/DDBJ databases">
        <authorList>
            <person name="Legras J.-L."/>
            <person name="Devillers H."/>
            <person name="Grondin C."/>
        </authorList>
    </citation>
    <scope>NUCLEOTIDE SEQUENCE</scope>
    <source>
        <strain evidence="1">CLIB 1444</strain>
    </source>
</reference>
<proteinExistence type="predicted"/>
<protein>
    <submittedName>
        <fullName evidence="1">Glutathione S-transferase 1</fullName>
    </submittedName>
</protein>
<evidence type="ECO:0000313" key="1">
    <source>
        <dbReference type="EMBL" id="CAH6722727.1"/>
    </source>
</evidence>
<organism evidence="1 2">
    <name type="scientific">[Candida] jaroonii</name>
    <dbReference type="NCBI Taxonomy" id="467808"/>
    <lineage>
        <taxon>Eukaryota</taxon>
        <taxon>Fungi</taxon>
        <taxon>Dikarya</taxon>
        <taxon>Ascomycota</taxon>
        <taxon>Saccharomycotina</taxon>
        <taxon>Pichiomycetes</taxon>
        <taxon>Debaryomycetaceae</taxon>
        <taxon>Yamadazyma</taxon>
    </lineage>
</organism>
<dbReference type="Proteomes" id="UP001152531">
    <property type="component" value="Unassembled WGS sequence"/>
</dbReference>
<gene>
    <name evidence="1" type="ORF">CLIB1444_10S05006</name>
</gene>
<accession>A0ACA9YCF1</accession>
<dbReference type="EMBL" id="CALSDN010000010">
    <property type="protein sequence ID" value="CAH6722727.1"/>
    <property type="molecule type" value="Genomic_DNA"/>
</dbReference>
<keyword evidence="2" id="KW-1185">Reference proteome</keyword>
<evidence type="ECO:0000313" key="2">
    <source>
        <dbReference type="Proteomes" id="UP001152531"/>
    </source>
</evidence>
<name>A0ACA9YCF1_9ASCO</name>
<sequence>MSLKLYTGGTPNGYKIPIFLELLKLKYETIPVNIGQNTQKEDWYLKMNPNGKIPTFVDETTDTTVSESAAILTYLADKYDTERKYSYAPGTKEYIKMLEVTYFQMAGLGPMQGQANHFVKFAKEKIPYAMERYSNETKRVYSVLDEFLKRNKEEYDSDFLVGPHLSIPDVLCIGWVPFLSFIEIDIKEFPNVFKWATKMLEIPEVRKGFTIPNKPFAWNDALPPLDE</sequence>
<comment type="caution">
    <text evidence="1">The sequence shown here is derived from an EMBL/GenBank/DDBJ whole genome shotgun (WGS) entry which is preliminary data.</text>
</comment>